<keyword evidence="4" id="KW-1185">Reference proteome</keyword>
<evidence type="ECO:0000313" key="3">
    <source>
        <dbReference type="EMBL" id="EZH73165.1"/>
    </source>
</evidence>
<dbReference type="EMBL" id="AQRA01000006">
    <property type="protein sequence ID" value="EZH73165.1"/>
    <property type="molecule type" value="Genomic_DNA"/>
</dbReference>
<dbReference type="PROSITE" id="PS50093">
    <property type="entry name" value="PKD"/>
    <property type="match status" value="1"/>
</dbReference>
<accession>A0A023BT63</accession>
<dbReference type="InterPro" id="IPR022409">
    <property type="entry name" value="PKD/Chitinase_dom"/>
</dbReference>
<feature type="chain" id="PRO_5001511873" description="PKD domain-containing protein" evidence="1">
    <location>
        <begin position="19"/>
        <end position="1442"/>
    </location>
</feature>
<proteinExistence type="predicted"/>
<evidence type="ECO:0000259" key="2">
    <source>
        <dbReference type="PROSITE" id="PS50093"/>
    </source>
</evidence>
<dbReference type="Gene3D" id="2.60.40.10">
    <property type="entry name" value="Immunoglobulins"/>
    <property type="match status" value="1"/>
</dbReference>
<dbReference type="OrthoDB" id="9814627at2"/>
<dbReference type="RefSeq" id="WP_034242941.1">
    <property type="nucleotide sequence ID" value="NZ_AQRA01000006.1"/>
</dbReference>
<organism evidence="3 4">
    <name type="scientific">Aquimarina atlantica</name>
    <dbReference type="NCBI Taxonomy" id="1317122"/>
    <lineage>
        <taxon>Bacteria</taxon>
        <taxon>Pseudomonadati</taxon>
        <taxon>Bacteroidota</taxon>
        <taxon>Flavobacteriia</taxon>
        <taxon>Flavobacteriales</taxon>
        <taxon>Flavobacteriaceae</taxon>
        <taxon>Aquimarina</taxon>
    </lineage>
</organism>
<dbReference type="Pfam" id="PF00801">
    <property type="entry name" value="PKD"/>
    <property type="match status" value="1"/>
</dbReference>
<keyword evidence="1" id="KW-0732">Signal</keyword>
<feature type="domain" description="PKD" evidence="2">
    <location>
        <begin position="1067"/>
        <end position="1149"/>
    </location>
</feature>
<comment type="caution">
    <text evidence="3">The sequence shown here is derived from an EMBL/GenBank/DDBJ whole genome shotgun (WGS) entry which is preliminary data.</text>
</comment>
<dbReference type="InterPro" id="IPR035986">
    <property type="entry name" value="PKD_dom_sf"/>
</dbReference>
<feature type="signal peptide" evidence="1">
    <location>
        <begin position="1"/>
        <end position="18"/>
    </location>
</feature>
<evidence type="ECO:0000313" key="4">
    <source>
        <dbReference type="Proteomes" id="UP000023541"/>
    </source>
</evidence>
<name>A0A023BT63_9FLAO</name>
<dbReference type="eggNOG" id="COG3291">
    <property type="taxonomic scope" value="Bacteria"/>
</dbReference>
<dbReference type="InterPro" id="IPR000601">
    <property type="entry name" value="PKD_dom"/>
</dbReference>
<reference evidence="3 4" key="1">
    <citation type="submission" date="2014-04" db="EMBL/GenBank/DDBJ databases">
        <title>Aquimarina sp. 22II-S11-z7 Genome Sequencing.</title>
        <authorList>
            <person name="Lai Q."/>
        </authorList>
    </citation>
    <scope>NUCLEOTIDE SEQUENCE [LARGE SCALE GENOMIC DNA]</scope>
    <source>
        <strain evidence="3 4">22II-S11-z7</strain>
    </source>
</reference>
<dbReference type="eggNOG" id="COG3209">
    <property type="taxonomic scope" value="Bacteria"/>
</dbReference>
<dbReference type="CDD" id="cd00146">
    <property type="entry name" value="PKD"/>
    <property type="match status" value="1"/>
</dbReference>
<gene>
    <name evidence="3" type="ORF">ATO12_19355</name>
</gene>
<evidence type="ECO:0000256" key="1">
    <source>
        <dbReference type="SAM" id="SignalP"/>
    </source>
</evidence>
<protein>
    <recommendedName>
        <fullName evidence="2">PKD domain-containing protein</fullName>
    </recommendedName>
</protein>
<dbReference type="SUPFAM" id="SSF49299">
    <property type="entry name" value="PKD domain"/>
    <property type="match status" value="2"/>
</dbReference>
<dbReference type="SMART" id="SM00089">
    <property type="entry name" value="PKD"/>
    <property type="match status" value="3"/>
</dbReference>
<dbReference type="STRING" id="1317122.ATO12_19355"/>
<sequence>MKKQLLSLLLMVCTIAISQELDDVKNPLEEALQVFPVSPEAASLGKYGDVPVNLATGKINYTVPIYTIQHGGFEWPIMLSYNYGGLIAEQDHPMTGIGWDLIANGRITRQIRGLDDDYGNQSFKNTLFVPYLRGDFNHLNPDQLGEKTFNVYDKIANQNHDAEQDKYAINVPGLEGSFVFNEVGEVVFLNYKNYKVQKNGDVFTIVNDKGVTYHFNIHELGTHTYTANNEPVENTVPISYLLTKIVLPNHKGAIDFVYGAEEFYSKRVYSESMSLGYLVPTVIKRSSSNNTSTRRTLQKIVFPNGEVRFNITNSVDQSVATQALNSVSVWNSSKQIIKYDFTYNDPTKNRKVLTSITKSNKGVALPWYQFEYHAAPNLVAPDQNYKQQDFWGYYNGSLRPLLPAENREIDPNKTISGALKKITYPTKGYSEIVYEQNRIAIGSSSTASNCSYSHNKSFSKTISIENGVFDKVLDTIIQVPEQQVVTVNGNITLGEGTNYTFWGAESDITISSVGGGCRYQNINLRMKKHGETIPCEPGTSNDCPDTYTETNTQTGFTQDGKIRVQVRLTAPFNSSAKFRFSIRYEERGEDTPYKLIGGIRVSQTKDCDGDGNCKTKTYKYIKEDGTDSGVLVGSPAVFEYQTTVAKHLRVTTTTHRVAKSMQDVNSYAGSPVLYPRVEIWEEDGTNGKTVNHYSSFGNSGGSYPFVPPVNNDWLKGKLLKSEVFAKRGQNFVLQKETVNEYQTVYPFGQFGLSTVKAYGMAVGRIMYRYGEDGHFNGLIDGNPTHYQSNFYVDYPKEYKLVKTIDKEFLHGQTLTSETSYTYDNPYGQLKTQTNTDSHNNTIVTQFFYPYDLSNTVHNSLIDQNRITTPIETQTKQGDEFVASQTTEFKDWGDGKLLPKMVKTLKGEKSTVNIFQDQVEYLSYDNQGYPLEVLQVDGRHIMYVWGYNNTLPIAKIDNASYVGISSTASSLITQLQTASNTEDTPAEEVTMRNLFKDLREDVYFADAQLTGYTYDPLIGVTSMTDPKGYTTYYRYDEFNRLQYGLDQNQHVAQQVRYNYQGEQTATLGDVTITPSLSTVQPNQSVTFTSNTSGSGSADMYTWSVGGTQAQCDGSTSFTKSFSAEGTYAVSVIAYNTQTKHRVSKTMNVVVAYPPISVPAVSTNYTYVVKGTNVDFSASNVGGGTGNLRYEWYVNNAKQASTATTLRYNPGTAGTYNVYFKVIDNTSGKTKISNTRTLYAYNPLNTPTVSASKAHIVRGTTTTFTASGIGGGSGNRRYEWYVNNVKQSATGTTYSYHFPTAGTYTIKFKVVDLTMQNANYKWGANAPVLKVYPGMTASSSQSHTSISGTHPSVSFSITSVAGGSGSRQISWKAYKSTNLSHALGSGSGTNFGFSNFSNGTHEYTIKATITDNLTGQQITKTMIVVATVSSDNGDGDCPDCGDQH</sequence>
<dbReference type="Proteomes" id="UP000023541">
    <property type="component" value="Unassembled WGS sequence"/>
</dbReference>
<dbReference type="InterPro" id="IPR013783">
    <property type="entry name" value="Ig-like_fold"/>
</dbReference>